<feature type="transmembrane region" description="Helical" evidence="6">
    <location>
        <begin position="12"/>
        <end position="31"/>
    </location>
</feature>
<keyword evidence="4 6" id="KW-0472">Membrane</keyword>
<feature type="compositionally biased region" description="Low complexity" evidence="5">
    <location>
        <begin position="256"/>
        <end position="268"/>
    </location>
</feature>
<dbReference type="InParanoid" id="A0A3N4KMG1"/>
<feature type="transmembrane region" description="Helical" evidence="6">
    <location>
        <begin position="493"/>
        <end position="511"/>
    </location>
</feature>
<gene>
    <name evidence="7" type="ORF">P167DRAFT_488688</name>
</gene>
<feature type="transmembrane region" description="Helical" evidence="6">
    <location>
        <begin position="385"/>
        <end position="404"/>
    </location>
</feature>
<feature type="transmembrane region" description="Helical" evidence="6">
    <location>
        <begin position="306"/>
        <end position="324"/>
    </location>
</feature>
<accession>A0A3N4KMG1</accession>
<feature type="transmembrane region" description="Helical" evidence="6">
    <location>
        <begin position="173"/>
        <end position="192"/>
    </location>
</feature>
<evidence type="ECO:0000256" key="1">
    <source>
        <dbReference type="ARBA" id="ARBA00004141"/>
    </source>
</evidence>
<dbReference type="EMBL" id="ML119133">
    <property type="protein sequence ID" value="RPB11754.1"/>
    <property type="molecule type" value="Genomic_DNA"/>
</dbReference>
<feature type="transmembrane region" description="Helical" evidence="6">
    <location>
        <begin position="145"/>
        <end position="167"/>
    </location>
</feature>
<protein>
    <submittedName>
        <fullName evidence="7">MFS general substrate transporter</fullName>
    </submittedName>
</protein>
<feature type="region of interest" description="Disordered" evidence="5">
    <location>
        <begin position="214"/>
        <end position="281"/>
    </location>
</feature>
<feature type="compositionally biased region" description="Basic and acidic residues" evidence="5">
    <location>
        <begin position="221"/>
        <end position="233"/>
    </location>
</feature>
<dbReference type="GO" id="GO:0022857">
    <property type="term" value="F:transmembrane transporter activity"/>
    <property type="evidence" value="ECO:0007669"/>
    <property type="project" value="InterPro"/>
</dbReference>
<dbReference type="InterPro" id="IPR011701">
    <property type="entry name" value="MFS"/>
</dbReference>
<feature type="transmembrane region" description="Helical" evidence="6">
    <location>
        <begin position="411"/>
        <end position="432"/>
    </location>
</feature>
<evidence type="ECO:0000313" key="8">
    <source>
        <dbReference type="Proteomes" id="UP000277580"/>
    </source>
</evidence>
<dbReference type="OrthoDB" id="410267at2759"/>
<organism evidence="7 8">
    <name type="scientific">Morchella conica CCBAS932</name>
    <dbReference type="NCBI Taxonomy" id="1392247"/>
    <lineage>
        <taxon>Eukaryota</taxon>
        <taxon>Fungi</taxon>
        <taxon>Dikarya</taxon>
        <taxon>Ascomycota</taxon>
        <taxon>Pezizomycotina</taxon>
        <taxon>Pezizomycetes</taxon>
        <taxon>Pezizales</taxon>
        <taxon>Morchellaceae</taxon>
        <taxon>Morchella</taxon>
    </lineage>
</organism>
<keyword evidence="8" id="KW-1185">Reference proteome</keyword>
<dbReference type="PANTHER" id="PTHR21576">
    <property type="entry name" value="UNCHARACTERIZED NODULIN-LIKE PROTEIN"/>
    <property type="match status" value="1"/>
</dbReference>
<dbReference type="GO" id="GO:0000329">
    <property type="term" value="C:fungal-type vacuole membrane"/>
    <property type="evidence" value="ECO:0007669"/>
    <property type="project" value="TreeGrafter"/>
</dbReference>
<sequence>MVPENRLRAARLVSLAASMCIALSAGTNYVYSAYAPQLAERLQLTATESNLIGICGNLGMNLAGIPNGMFIDAKGPRLPVLLGAVLLFSGYYPIYNAMHSGQGSTSVLSLCFFSFLTGVGSSASFGGAIKAAALNFPNHRGTATAIPLAAFGLSAFFFSSLSSWLFPGNTSDFLLVLATATSSIVLLSYFFLRVVPVPGAYSIVPPAELDYTGSSRLHRTKSGESRSAAKDTYQEPGTSTSSRGIVRITNPDCTPDESSSFLTNSSSSSDEDRIDAESTRGGVIGSNDHAYHTDIRGWALTKSTDFWLLFTLLGLLTGTGLMTINNIGHSVQALWQKYAPDTHPDYVQQRQGFHVSLLSIGSFSGRIMSGTSSDILYKNYGLQRIWLVVVSAVIFCFSQIFALNVENPHQLWLVSFLSGLGYGVLFGVFPTITSETFGLHGLSQNWGTMTVSAIISGQIFNMFYGRIYDDHSNVTPEGTRECTLGLECYRDSYWITLGAVLIGLVLALMTIQRNRRLAVQAGNVRHAAGP</sequence>
<dbReference type="InterPro" id="IPR036259">
    <property type="entry name" value="MFS_trans_sf"/>
</dbReference>
<comment type="subcellular location">
    <subcellularLocation>
        <location evidence="1">Membrane</location>
        <topology evidence="1">Multi-pass membrane protein</topology>
    </subcellularLocation>
</comment>
<feature type="transmembrane region" description="Helical" evidence="6">
    <location>
        <begin position="107"/>
        <end position="133"/>
    </location>
</feature>
<dbReference type="Pfam" id="PF07690">
    <property type="entry name" value="MFS_1"/>
    <property type="match status" value="1"/>
</dbReference>
<evidence type="ECO:0000313" key="7">
    <source>
        <dbReference type="EMBL" id="RPB11754.1"/>
    </source>
</evidence>
<evidence type="ECO:0000256" key="5">
    <source>
        <dbReference type="SAM" id="MobiDB-lite"/>
    </source>
</evidence>
<proteinExistence type="predicted"/>
<reference evidence="7 8" key="1">
    <citation type="journal article" date="2018" name="Nat. Ecol. Evol.">
        <title>Pezizomycetes genomes reveal the molecular basis of ectomycorrhizal truffle lifestyle.</title>
        <authorList>
            <person name="Murat C."/>
            <person name="Payen T."/>
            <person name="Noel B."/>
            <person name="Kuo A."/>
            <person name="Morin E."/>
            <person name="Chen J."/>
            <person name="Kohler A."/>
            <person name="Krizsan K."/>
            <person name="Balestrini R."/>
            <person name="Da Silva C."/>
            <person name="Montanini B."/>
            <person name="Hainaut M."/>
            <person name="Levati E."/>
            <person name="Barry K.W."/>
            <person name="Belfiori B."/>
            <person name="Cichocki N."/>
            <person name="Clum A."/>
            <person name="Dockter R.B."/>
            <person name="Fauchery L."/>
            <person name="Guy J."/>
            <person name="Iotti M."/>
            <person name="Le Tacon F."/>
            <person name="Lindquist E.A."/>
            <person name="Lipzen A."/>
            <person name="Malagnac F."/>
            <person name="Mello A."/>
            <person name="Molinier V."/>
            <person name="Miyauchi S."/>
            <person name="Poulain J."/>
            <person name="Riccioni C."/>
            <person name="Rubini A."/>
            <person name="Sitrit Y."/>
            <person name="Splivallo R."/>
            <person name="Traeger S."/>
            <person name="Wang M."/>
            <person name="Zifcakova L."/>
            <person name="Wipf D."/>
            <person name="Zambonelli A."/>
            <person name="Paolocci F."/>
            <person name="Nowrousian M."/>
            <person name="Ottonello S."/>
            <person name="Baldrian P."/>
            <person name="Spatafora J.W."/>
            <person name="Henrissat B."/>
            <person name="Nagy L.G."/>
            <person name="Aury J.M."/>
            <person name="Wincker P."/>
            <person name="Grigoriev I.V."/>
            <person name="Bonfante P."/>
            <person name="Martin F.M."/>
        </authorList>
    </citation>
    <scope>NUCLEOTIDE SEQUENCE [LARGE SCALE GENOMIC DNA]</scope>
    <source>
        <strain evidence="7 8">CCBAS932</strain>
    </source>
</reference>
<keyword evidence="3 6" id="KW-1133">Transmembrane helix</keyword>
<dbReference type="AlphaFoldDB" id="A0A3N4KMG1"/>
<evidence type="ECO:0000256" key="3">
    <source>
        <dbReference type="ARBA" id="ARBA00022989"/>
    </source>
</evidence>
<dbReference type="Proteomes" id="UP000277580">
    <property type="component" value="Unassembled WGS sequence"/>
</dbReference>
<feature type="transmembrane region" description="Helical" evidence="6">
    <location>
        <begin position="78"/>
        <end position="95"/>
    </location>
</feature>
<dbReference type="FunCoup" id="A0A3N4KMG1">
    <property type="interactions" value="76"/>
</dbReference>
<evidence type="ECO:0000256" key="2">
    <source>
        <dbReference type="ARBA" id="ARBA00022692"/>
    </source>
</evidence>
<dbReference type="SUPFAM" id="SSF103473">
    <property type="entry name" value="MFS general substrate transporter"/>
    <property type="match status" value="1"/>
</dbReference>
<keyword evidence="2 6" id="KW-0812">Transmembrane</keyword>
<name>A0A3N4KMG1_9PEZI</name>
<dbReference type="PANTHER" id="PTHR21576:SF158">
    <property type="entry name" value="RIBOSOMAL RNA-PROCESSING PROTEIN 12-LIKE CONSERVED DOMAIN-CONTAINING PROTEIN"/>
    <property type="match status" value="1"/>
</dbReference>
<evidence type="ECO:0000256" key="4">
    <source>
        <dbReference type="ARBA" id="ARBA00023136"/>
    </source>
</evidence>
<dbReference type="Gene3D" id="1.20.1250.20">
    <property type="entry name" value="MFS general substrate transporter like domains"/>
    <property type="match status" value="2"/>
</dbReference>
<evidence type="ECO:0000256" key="6">
    <source>
        <dbReference type="SAM" id="Phobius"/>
    </source>
</evidence>
<dbReference type="STRING" id="1392247.A0A3N4KMG1"/>